<evidence type="ECO:0000256" key="8">
    <source>
        <dbReference type="ARBA" id="ARBA00022741"/>
    </source>
</evidence>
<dbReference type="InterPro" id="IPR003661">
    <property type="entry name" value="HisK_dim/P_dom"/>
</dbReference>
<dbReference type="EC" id="2.7.13.3" evidence="3"/>
<keyword evidence="12" id="KW-0902">Two-component regulatory system</keyword>
<dbReference type="Pfam" id="PF02518">
    <property type="entry name" value="HATPase_c"/>
    <property type="match status" value="1"/>
</dbReference>
<evidence type="ECO:0000256" key="3">
    <source>
        <dbReference type="ARBA" id="ARBA00012438"/>
    </source>
</evidence>
<comment type="catalytic activity">
    <reaction evidence="1">
        <text>ATP + protein L-histidine = ADP + protein N-phospho-L-histidine.</text>
        <dbReference type="EC" id="2.7.13.3"/>
    </reaction>
</comment>
<keyword evidence="17" id="KW-1185">Reference proteome</keyword>
<dbReference type="PANTHER" id="PTHR45453">
    <property type="entry name" value="PHOSPHATE REGULON SENSOR PROTEIN PHOR"/>
    <property type="match status" value="1"/>
</dbReference>
<evidence type="ECO:0000256" key="14">
    <source>
        <dbReference type="SAM" id="Phobius"/>
    </source>
</evidence>
<keyword evidence="7 14" id="KW-0812">Transmembrane</keyword>
<dbReference type="InterPro" id="IPR050351">
    <property type="entry name" value="BphY/WalK/GraS-like"/>
</dbReference>
<dbReference type="SMART" id="SM00387">
    <property type="entry name" value="HATPase_c"/>
    <property type="match status" value="1"/>
</dbReference>
<evidence type="ECO:0000256" key="13">
    <source>
        <dbReference type="ARBA" id="ARBA00023136"/>
    </source>
</evidence>
<dbReference type="GO" id="GO:0016036">
    <property type="term" value="P:cellular response to phosphate starvation"/>
    <property type="evidence" value="ECO:0007669"/>
    <property type="project" value="TreeGrafter"/>
</dbReference>
<dbReference type="PRINTS" id="PR00344">
    <property type="entry name" value="BCTRLSENSOR"/>
</dbReference>
<dbReference type="InterPro" id="IPR036097">
    <property type="entry name" value="HisK_dim/P_sf"/>
</dbReference>
<dbReference type="GO" id="GO:0000155">
    <property type="term" value="F:phosphorelay sensor kinase activity"/>
    <property type="evidence" value="ECO:0007669"/>
    <property type="project" value="InterPro"/>
</dbReference>
<sequence length="366" mass="41907">MEKCVMKFNDFIMDRLLYIVIFLVNVVLILLVISLDLLQSAILIEKGNIIYIFVLSLVGLSLFLMIDYASKKAYFNQLTRLNQEGEDVEASVVLSGAANREQQQVQDLMHARHRLYSDQLTQHRQRQEHHHHFMNQWVHHMKTPVSVIGLLTQQSRDIVTTGQAKKLLQSIEEENEKLAYGLEMVLQMARLDQFELDVHVKRVDLNGLIRSVINDNKKSCIRQAIYPKLVSSEPQIIVETDEKWMRFVFNQLMGNAIKYSKLGNAAEDMESKQLLFNVERTPQGISVHVEDEGIGIQPQDIPRVFDAFFTGENGRLTAASTGMGLFLAKQVCGRLGHRLTVRSDYGKGSIFTVSYTSESLHRDVWQ</sequence>
<dbReference type="Pfam" id="PF00512">
    <property type="entry name" value="HisKA"/>
    <property type="match status" value="1"/>
</dbReference>
<feature type="domain" description="Histidine kinase" evidence="15">
    <location>
        <begin position="136"/>
        <end position="359"/>
    </location>
</feature>
<organism evidence="16 17">
    <name type="scientific">Paenibacillus foliorum</name>
    <dbReference type="NCBI Taxonomy" id="2654974"/>
    <lineage>
        <taxon>Bacteria</taxon>
        <taxon>Bacillati</taxon>
        <taxon>Bacillota</taxon>
        <taxon>Bacilli</taxon>
        <taxon>Bacillales</taxon>
        <taxon>Paenibacillaceae</taxon>
        <taxon>Paenibacillus</taxon>
    </lineage>
</organism>
<accession>A0A972GPW6</accession>
<dbReference type="PANTHER" id="PTHR45453:SF2">
    <property type="entry name" value="HISTIDINE KINASE"/>
    <property type="match status" value="1"/>
</dbReference>
<dbReference type="Proteomes" id="UP000641588">
    <property type="component" value="Unassembled WGS sequence"/>
</dbReference>
<dbReference type="GO" id="GO:0005524">
    <property type="term" value="F:ATP binding"/>
    <property type="evidence" value="ECO:0007669"/>
    <property type="project" value="UniProtKB-KW"/>
</dbReference>
<dbReference type="SUPFAM" id="SSF55874">
    <property type="entry name" value="ATPase domain of HSP90 chaperone/DNA topoisomerase II/histidine kinase"/>
    <property type="match status" value="1"/>
</dbReference>
<evidence type="ECO:0000256" key="2">
    <source>
        <dbReference type="ARBA" id="ARBA00004651"/>
    </source>
</evidence>
<keyword evidence="6" id="KW-0808">Transferase</keyword>
<comment type="caution">
    <text evidence="16">The sequence shown here is derived from an EMBL/GenBank/DDBJ whole genome shotgun (WGS) entry which is preliminary data.</text>
</comment>
<evidence type="ECO:0000256" key="7">
    <source>
        <dbReference type="ARBA" id="ARBA00022692"/>
    </source>
</evidence>
<evidence type="ECO:0000256" key="9">
    <source>
        <dbReference type="ARBA" id="ARBA00022777"/>
    </source>
</evidence>
<name>A0A972GPW6_9BACL</name>
<evidence type="ECO:0000256" key="1">
    <source>
        <dbReference type="ARBA" id="ARBA00000085"/>
    </source>
</evidence>
<dbReference type="PROSITE" id="PS50109">
    <property type="entry name" value="HIS_KIN"/>
    <property type="match status" value="1"/>
</dbReference>
<feature type="transmembrane region" description="Helical" evidence="14">
    <location>
        <begin position="49"/>
        <end position="70"/>
    </location>
</feature>
<evidence type="ECO:0000256" key="6">
    <source>
        <dbReference type="ARBA" id="ARBA00022679"/>
    </source>
</evidence>
<evidence type="ECO:0000256" key="5">
    <source>
        <dbReference type="ARBA" id="ARBA00022553"/>
    </source>
</evidence>
<evidence type="ECO:0000256" key="11">
    <source>
        <dbReference type="ARBA" id="ARBA00022989"/>
    </source>
</evidence>
<dbReference type="InterPro" id="IPR003594">
    <property type="entry name" value="HATPase_dom"/>
</dbReference>
<feature type="transmembrane region" description="Helical" evidence="14">
    <location>
        <begin position="16"/>
        <end position="37"/>
    </location>
</feature>
<protein>
    <recommendedName>
        <fullName evidence="3">histidine kinase</fullName>
        <ecNumber evidence="3">2.7.13.3</ecNumber>
    </recommendedName>
</protein>
<dbReference type="EMBL" id="WHOD01000003">
    <property type="protein sequence ID" value="NOU91637.1"/>
    <property type="molecule type" value="Genomic_DNA"/>
</dbReference>
<dbReference type="InterPro" id="IPR036890">
    <property type="entry name" value="HATPase_C_sf"/>
</dbReference>
<evidence type="ECO:0000313" key="17">
    <source>
        <dbReference type="Proteomes" id="UP000641588"/>
    </source>
</evidence>
<dbReference type="AlphaFoldDB" id="A0A972GPW6"/>
<evidence type="ECO:0000313" key="16">
    <source>
        <dbReference type="EMBL" id="NOU91637.1"/>
    </source>
</evidence>
<evidence type="ECO:0000256" key="10">
    <source>
        <dbReference type="ARBA" id="ARBA00022840"/>
    </source>
</evidence>
<reference evidence="16" key="1">
    <citation type="submission" date="2019-10" db="EMBL/GenBank/DDBJ databases">
        <title>Description of Paenibacillus glebae sp. nov.</title>
        <authorList>
            <person name="Carlier A."/>
            <person name="Qi S."/>
        </authorList>
    </citation>
    <scope>NUCLEOTIDE SEQUENCE</scope>
    <source>
        <strain evidence="16">LMG 31456</strain>
    </source>
</reference>
<evidence type="ECO:0000256" key="4">
    <source>
        <dbReference type="ARBA" id="ARBA00022475"/>
    </source>
</evidence>
<evidence type="ECO:0000259" key="15">
    <source>
        <dbReference type="PROSITE" id="PS50109"/>
    </source>
</evidence>
<keyword evidence="5" id="KW-0597">Phosphoprotein</keyword>
<dbReference type="SMART" id="SM00388">
    <property type="entry name" value="HisKA"/>
    <property type="match status" value="1"/>
</dbReference>
<gene>
    <name evidence="16" type="ORF">GC093_00085</name>
</gene>
<keyword evidence="13 14" id="KW-0472">Membrane</keyword>
<dbReference type="InterPro" id="IPR005467">
    <property type="entry name" value="His_kinase_dom"/>
</dbReference>
<proteinExistence type="predicted"/>
<keyword evidence="9 16" id="KW-0418">Kinase</keyword>
<keyword evidence="10" id="KW-0067">ATP-binding</keyword>
<keyword evidence="4" id="KW-1003">Cell membrane</keyword>
<keyword evidence="11 14" id="KW-1133">Transmembrane helix</keyword>
<keyword evidence="8" id="KW-0547">Nucleotide-binding</keyword>
<dbReference type="SUPFAM" id="SSF47384">
    <property type="entry name" value="Homodimeric domain of signal transducing histidine kinase"/>
    <property type="match status" value="1"/>
</dbReference>
<evidence type="ECO:0000256" key="12">
    <source>
        <dbReference type="ARBA" id="ARBA00023012"/>
    </source>
</evidence>
<dbReference type="Gene3D" id="3.30.565.10">
    <property type="entry name" value="Histidine kinase-like ATPase, C-terminal domain"/>
    <property type="match status" value="1"/>
</dbReference>
<dbReference type="GO" id="GO:0005886">
    <property type="term" value="C:plasma membrane"/>
    <property type="evidence" value="ECO:0007669"/>
    <property type="project" value="UniProtKB-SubCell"/>
</dbReference>
<dbReference type="InterPro" id="IPR004358">
    <property type="entry name" value="Sig_transdc_His_kin-like_C"/>
</dbReference>
<comment type="subcellular location">
    <subcellularLocation>
        <location evidence="2">Cell membrane</location>
        <topology evidence="2">Multi-pass membrane protein</topology>
    </subcellularLocation>
</comment>
<dbReference type="GO" id="GO:0004721">
    <property type="term" value="F:phosphoprotein phosphatase activity"/>
    <property type="evidence" value="ECO:0007669"/>
    <property type="project" value="TreeGrafter"/>
</dbReference>